<accession>A0A401U6A9</accession>
<protein>
    <submittedName>
        <fullName evidence="1">Ribosomal subunit interface protein</fullName>
    </submittedName>
</protein>
<organism evidence="1 2">
    <name type="scientific">Chryseotalea sanaruensis</name>
    <dbReference type="NCBI Taxonomy" id="2482724"/>
    <lineage>
        <taxon>Bacteria</taxon>
        <taxon>Pseudomonadati</taxon>
        <taxon>Bacteroidota</taxon>
        <taxon>Cytophagia</taxon>
        <taxon>Cytophagales</taxon>
        <taxon>Chryseotaleaceae</taxon>
        <taxon>Chryseotalea</taxon>
    </lineage>
</organism>
<dbReference type="AlphaFoldDB" id="A0A401U6A9"/>
<dbReference type="InterPro" id="IPR036567">
    <property type="entry name" value="RHF-like"/>
</dbReference>
<reference evidence="1 2" key="1">
    <citation type="submission" date="2018-11" db="EMBL/GenBank/DDBJ databases">
        <title>Chryseotalea sanarue gen. nov., sp., nov., a member of the family Cytophagaceae, isolated from a brackish lake in Hamamatsu Japan.</title>
        <authorList>
            <person name="Maejima Y."/>
            <person name="Iino T."/>
            <person name="Muraguchi Y."/>
            <person name="Fukuda K."/>
            <person name="Ohkuma M."/>
            <person name="Moriuchi R."/>
            <person name="Dohra H."/>
            <person name="Kimbara K."/>
            <person name="Shintani M."/>
        </authorList>
    </citation>
    <scope>NUCLEOTIDE SEQUENCE [LARGE SCALE GENOMIC DNA]</scope>
    <source>
        <strain evidence="1 2">Ys</strain>
    </source>
</reference>
<dbReference type="Proteomes" id="UP000288227">
    <property type="component" value="Unassembled WGS sequence"/>
</dbReference>
<gene>
    <name evidence="1" type="ORF">SanaruYs_06830</name>
</gene>
<dbReference type="Pfam" id="PF02482">
    <property type="entry name" value="Ribosomal_S30AE"/>
    <property type="match status" value="1"/>
</dbReference>
<name>A0A401U6A9_9BACT</name>
<dbReference type="SUPFAM" id="SSF69754">
    <property type="entry name" value="Ribosome binding protein Y (YfiA homologue)"/>
    <property type="match status" value="1"/>
</dbReference>
<dbReference type="OrthoDB" id="121633at2"/>
<dbReference type="Gene3D" id="3.30.160.100">
    <property type="entry name" value="Ribosome hibernation promotion factor-like"/>
    <property type="match status" value="1"/>
</dbReference>
<dbReference type="InterPro" id="IPR003489">
    <property type="entry name" value="RHF/RaiA"/>
</dbReference>
<evidence type="ECO:0000313" key="2">
    <source>
        <dbReference type="Proteomes" id="UP000288227"/>
    </source>
</evidence>
<sequence length="105" mass="11816">MTIQFNTDNNVHGTEEFIALYIVQIESVLSRFSEHITRLEVHLSDENGPKNGMNTKRCLLEARLEHRQPIAVSNQADTLDQAMDGALVKLTATLDTIMGKLNNHK</sequence>
<keyword evidence="2" id="KW-1185">Reference proteome</keyword>
<comment type="caution">
    <text evidence="1">The sequence shown here is derived from an EMBL/GenBank/DDBJ whole genome shotgun (WGS) entry which is preliminary data.</text>
</comment>
<dbReference type="RefSeq" id="WP_127121097.1">
    <property type="nucleotide sequence ID" value="NZ_BHXQ01000001.1"/>
</dbReference>
<evidence type="ECO:0000313" key="1">
    <source>
        <dbReference type="EMBL" id="GCC50468.1"/>
    </source>
</evidence>
<proteinExistence type="predicted"/>
<dbReference type="EMBL" id="BHXQ01000001">
    <property type="protein sequence ID" value="GCC50468.1"/>
    <property type="molecule type" value="Genomic_DNA"/>
</dbReference>